<dbReference type="Gene3D" id="3.40.30.10">
    <property type="entry name" value="Glutaredoxin"/>
    <property type="match status" value="1"/>
</dbReference>
<evidence type="ECO:0000256" key="7">
    <source>
        <dbReference type="NCBIfam" id="TIGR01068"/>
    </source>
</evidence>
<evidence type="ECO:0000256" key="2">
    <source>
        <dbReference type="ARBA" id="ARBA00020570"/>
    </source>
</evidence>
<keyword evidence="5" id="KW-1015">Disulfide bond</keyword>
<dbReference type="InterPro" id="IPR036249">
    <property type="entry name" value="Thioredoxin-like_sf"/>
</dbReference>
<evidence type="ECO:0000256" key="5">
    <source>
        <dbReference type="ARBA" id="ARBA00023157"/>
    </source>
</evidence>
<evidence type="ECO:0000256" key="4">
    <source>
        <dbReference type="ARBA" id="ARBA00022982"/>
    </source>
</evidence>
<accession>A0ABW7DRV3</accession>
<dbReference type="PRINTS" id="PR00421">
    <property type="entry name" value="THIOREDOXIN"/>
</dbReference>
<dbReference type="Pfam" id="PF00085">
    <property type="entry name" value="Thioredoxin"/>
    <property type="match status" value="1"/>
</dbReference>
<dbReference type="PANTHER" id="PTHR45663">
    <property type="entry name" value="GEO12009P1"/>
    <property type="match status" value="1"/>
</dbReference>
<proteinExistence type="inferred from homology"/>
<name>A0ABW7DRV3_9FIRM</name>
<evidence type="ECO:0000256" key="8">
    <source>
        <dbReference type="PIRNR" id="PIRNR000077"/>
    </source>
</evidence>
<dbReference type="PANTHER" id="PTHR45663:SF11">
    <property type="entry name" value="GEO12009P1"/>
    <property type="match status" value="1"/>
</dbReference>
<dbReference type="PIRSF" id="PIRSF000077">
    <property type="entry name" value="Thioredoxin"/>
    <property type="match status" value="1"/>
</dbReference>
<evidence type="ECO:0000259" key="9">
    <source>
        <dbReference type="PROSITE" id="PS51352"/>
    </source>
</evidence>
<feature type="domain" description="Thioredoxin" evidence="9">
    <location>
        <begin position="14"/>
        <end position="121"/>
    </location>
</feature>
<keyword evidence="11" id="KW-1185">Reference proteome</keyword>
<evidence type="ECO:0000256" key="1">
    <source>
        <dbReference type="ARBA" id="ARBA00008987"/>
    </source>
</evidence>
<comment type="similarity">
    <text evidence="1 8">Belongs to the thioredoxin family.</text>
</comment>
<sequence length="121" mass="13889">MCDIIEVSRRQYAYQRSESYMEYTFTNDNFNQEVLQSDKPVLVDFWATWCGPCRMVAPVVEEIANEHPEYKVGKVNVDEQPELAQQFNVMSIPTLLVFKNGQLYKSSVGAQPKASILALFD</sequence>
<dbReference type="InterPro" id="IPR005746">
    <property type="entry name" value="Thioredoxin"/>
</dbReference>
<dbReference type="NCBIfam" id="TIGR01068">
    <property type="entry name" value="thioredoxin"/>
    <property type="match status" value="1"/>
</dbReference>
<comment type="caution">
    <text evidence="10">The sequence shown here is derived from an EMBL/GenBank/DDBJ whole genome shotgun (WGS) entry which is preliminary data.</text>
</comment>
<dbReference type="SUPFAM" id="SSF52833">
    <property type="entry name" value="Thioredoxin-like"/>
    <property type="match status" value="1"/>
</dbReference>
<reference evidence="10 11" key="1">
    <citation type="submission" date="2024-10" db="EMBL/GenBank/DDBJ databases">
        <authorList>
            <person name="Sang B.-I."/>
            <person name="Prabhaharan D."/>
        </authorList>
    </citation>
    <scope>NUCLEOTIDE SEQUENCE [LARGE SCALE GENOMIC DNA]</scope>
    <source>
        <strain evidence="10 11">MH</strain>
    </source>
</reference>
<evidence type="ECO:0000313" key="11">
    <source>
        <dbReference type="Proteomes" id="UP001605989"/>
    </source>
</evidence>
<dbReference type="Proteomes" id="UP001605989">
    <property type="component" value="Unassembled WGS sequence"/>
</dbReference>
<evidence type="ECO:0000256" key="6">
    <source>
        <dbReference type="ARBA" id="ARBA00023284"/>
    </source>
</evidence>
<evidence type="ECO:0000313" key="10">
    <source>
        <dbReference type="EMBL" id="MFG6272740.1"/>
    </source>
</evidence>
<dbReference type="CDD" id="cd02947">
    <property type="entry name" value="TRX_family"/>
    <property type="match status" value="1"/>
</dbReference>
<dbReference type="InterPro" id="IPR017937">
    <property type="entry name" value="Thioredoxin_CS"/>
</dbReference>
<protein>
    <recommendedName>
        <fullName evidence="2 7">Thioredoxin</fullName>
    </recommendedName>
</protein>
<dbReference type="EMBL" id="JBIEKR010000004">
    <property type="protein sequence ID" value="MFG6272740.1"/>
    <property type="molecule type" value="Genomic_DNA"/>
</dbReference>
<dbReference type="RefSeq" id="WP_083237093.1">
    <property type="nucleotide sequence ID" value="NZ_CP011940.1"/>
</dbReference>
<dbReference type="PROSITE" id="PS00194">
    <property type="entry name" value="THIOREDOXIN_1"/>
    <property type="match status" value="1"/>
</dbReference>
<dbReference type="InterPro" id="IPR013766">
    <property type="entry name" value="Thioredoxin_domain"/>
</dbReference>
<gene>
    <name evidence="10" type="primary">trxA</name>
    <name evidence="10" type="ORF">ACGTZG_06005</name>
</gene>
<organism evidence="10 11">
    <name type="scientific">Megasphaera hexanoica</name>
    <dbReference type="NCBI Taxonomy" id="1675036"/>
    <lineage>
        <taxon>Bacteria</taxon>
        <taxon>Bacillati</taxon>
        <taxon>Bacillota</taxon>
        <taxon>Negativicutes</taxon>
        <taxon>Veillonellales</taxon>
        <taxon>Veillonellaceae</taxon>
        <taxon>Megasphaera</taxon>
    </lineage>
</organism>
<keyword evidence="3" id="KW-0813">Transport</keyword>
<dbReference type="PROSITE" id="PS51352">
    <property type="entry name" value="THIOREDOXIN_2"/>
    <property type="match status" value="1"/>
</dbReference>
<keyword evidence="6" id="KW-0676">Redox-active center</keyword>
<evidence type="ECO:0000256" key="3">
    <source>
        <dbReference type="ARBA" id="ARBA00022448"/>
    </source>
</evidence>
<keyword evidence="4" id="KW-0249">Electron transport</keyword>